<feature type="transmembrane region" description="Helical" evidence="7">
    <location>
        <begin position="47"/>
        <end position="66"/>
    </location>
</feature>
<feature type="transmembrane region" description="Helical" evidence="7">
    <location>
        <begin position="86"/>
        <end position="106"/>
    </location>
</feature>
<evidence type="ECO:0000256" key="1">
    <source>
        <dbReference type="ARBA" id="ARBA00004141"/>
    </source>
</evidence>
<evidence type="ECO:0000256" key="3">
    <source>
        <dbReference type="ARBA" id="ARBA00022592"/>
    </source>
</evidence>
<feature type="transmembrane region" description="Helical" evidence="7">
    <location>
        <begin position="6"/>
        <end position="26"/>
    </location>
</feature>
<comment type="function">
    <text evidence="7">Sodium-phosphate symporter.</text>
</comment>
<gene>
    <name evidence="9" type="ORF">ACHAW5_001180</name>
</gene>
<dbReference type="EMBL" id="JALLAZ020001331">
    <property type="protein sequence ID" value="KAL3776832.1"/>
    <property type="molecule type" value="Genomic_DNA"/>
</dbReference>
<accession>A0ABD3NMB7</accession>
<feature type="transmembrane region" description="Helical" evidence="7">
    <location>
        <begin position="415"/>
        <end position="434"/>
    </location>
</feature>
<comment type="similarity">
    <text evidence="7">Belongs to the inorganic phosphate transporter (PiT) (TC 2.A.20) family.</text>
</comment>
<comment type="subcellular location">
    <subcellularLocation>
        <location evidence="1 7">Membrane</location>
        <topology evidence="1 7">Multi-pass membrane protein</topology>
    </subcellularLocation>
</comment>
<evidence type="ECO:0000256" key="5">
    <source>
        <dbReference type="ARBA" id="ARBA00022989"/>
    </source>
</evidence>
<dbReference type="PANTHER" id="PTHR11101:SF80">
    <property type="entry name" value="PHOSPHATE TRANSPORTER"/>
    <property type="match status" value="1"/>
</dbReference>
<feature type="transmembrane region" description="Helical" evidence="7">
    <location>
        <begin position="215"/>
        <end position="240"/>
    </location>
</feature>
<keyword evidence="3 7" id="KW-0592">Phosphate transport</keyword>
<keyword evidence="4 7" id="KW-0812">Transmembrane</keyword>
<dbReference type="Proteomes" id="UP001530315">
    <property type="component" value="Unassembled WGS sequence"/>
</dbReference>
<keyword evidence="6 7" id="KW-0472">Membrane</keyword>
<feature type="region of interest" description="Disordered" evidence="8">
    <location>
        <begin position="253"/>
        <end position="273"/>
    </location>
</feature>
<comment type="caution">
    <text evidence="9">The sequence shown here is derived from an EMBL/GenBank/DDBJ whole genome shotgun (WGS) entry which is preliminary data.</text>
</comment>
<evidence type="ECO:0000313" key="9">
    <source>
        <dbReference type="EMBL" id="KAL3776832.1"/>
    </source>
</evidence>
<evidence type="ECO:0000256" key="8">
    <source>
        <dbReference type="SAM" id="MobiDB-lite"/>
    </source>
</evidence>
<keyword evidence="10" id="KW-1185">Reference proteome</keyword>
<proteinExistence type="inferred from homology"/>
<dbReference type="PANTHER" id="PTHR11101">
    <property type="entry name" value="PHOSPHATE TRANSPORTER"/>
    <property type="match status" value="1"/>
</dbReference>
<evidence type="ECO:0000256" key="2">
    <source>
        <dbReference type="ARBA" id="ARBA00022448"/>
    </source>
</evidence>
<name>A0ABD3NMB7_9STRA</name>
<organism evidence="9 10">
    <name type="scientific">Stephanodiscus triporus</name>
    <dbReference type="NCBI Taxonomy" id="2934178"/>
    <lineage>
        <taxon>Eukaryota</taxon>
        <taxon>Sar</taxon>
        <taxon>Stramenopiles</taxon>
        <taxon>Ochrophyta</taxon>
        <taxon>Bacillariophyta</taxon>
        <taxon>Coscinodiscophyceae</taxon>
        <taxon>Thalassiosirophycidae</taxon>
        <taxon>Stephanodiscales</taxon>
        <taxon>Stephanodiscaceae</taxon>
        <taxon>Stephanodiscus</taxon>
    </lineage>
</organism>
<dbReference type="GO" id="GO:0016020">
    <property type="term" value="C:membrane"/>
    <property type="evidence" value="ECO:0007669"/>
    <property type="project" value="UniProtKB-SubCell"/>
</dbReference>
<feature type="transmembrane region" description="Helical" evidence="7">
    <location>
        <begin position="454"/>
        <end position="487"/>
    </location>
</feature>
<dbReference type="InterPro" id="IPR001204">
    <property type="entry name" value="Phos_transporter"/>
</dbReference>
<feature type="transmembrane region" description="Helical" evidence="7">
    <location>
        <begin position="494"/>
        <end position="521"/>
    </location>
</feature>
<feature type="transmembrane region" description="Helical" evidence="7">
    <location>
        <begin position="178"/>
        <end position="200"/>
    </location>
</feature>
<evidence type="ECO:0000256" key="4">
    <source>
        <dbReference type="ARBA" id="ARBA00022692"/>
    </source>
</evidence>
<evidence type="ECO:0000313" key="10">
    <source>
        <dbReference type="Proteomes" id="UP001530315"/>
    </source>
</evidence>
<feature type="transmembrane region" description="Helical" evidence="7">
    <location>
        <begin position="143"/>
        <end position="166"/>
    </location>
</feature>
<evidence type="ECO:0000256" key="7">
    <source>
        <dbReference type="RuleBase" id="RU363058"/>
    </source>
</evidence>
<dbReference type="Pfam" id="PF01384">
    <property type="entry name" value="PHO4"/>
    <property type="match status" value="1"/>
</dbReference>
<keyword evidence="5 7" id="KW-1133">Transmembrane helix</keyword>
<protein>
    <recommendedName>
        <fullName evidence="7">Phosphate transporter</fullName>
    </recommendedName>
</protein>
<keyword evidence="2 7" id="KW-0813">Transport</keyword>
<reference evidence="9 10" key="1">
    <citation type="submission" date="2024-10" db="EMBL/GenBank/DDBJ databases">
        <title>Updated reference genomes for cyclostephanoid diatoms.</title>
        <authorList>
            <person name="Roberts W.R."/>
            <person name="Alverson A.J."/>
        </authorList>
    </citation>
    <scope>NUCLEOTIDE SEQUENCE [LARGE SCALE GENOMIC DNA]</scope>
    <source>
        <strain evidence="9 10">AJA276-08</strain>
    </source>
</reference>
<dbReference type="GO" id="GO:0006817">
    <property type="term" value="P:phosphate ion transport"/>
    <property type="evidence" value="ECO:0007669"/>
    <property type="project" value="UniProtKB-KW"/>
</dbReference>
<sequence length="543" mass="58993">MALTEYLWIAVLGGIVGFAYGFLIGANDVANAFASSVSAKSVTLRQAVLIASVCEFCGAFFLGAAVTNTVRSKIFDVDLYESEPEVLMFGMFTSLFSANIWLFIATYFGMPVSTTHDVVGCIMGFSIAAKGFSSINWNVAVKIFISWFASPLVAGTVAGIFFWLVKRFVMKAEDPFQRAYYTFPIVLTIGIGVDLFYVLYKGVAKVKMEEKMNPAWGVPMCFAIGAFFGLLWVFIFGPCAKSRIEANKAKKEADAAEKKADVESAPEPKADHVDEDHEFNSFQQFLGGEPLAGVGKPTHKEVVTAQAVAKPVEPAATEVNASLFQKFKSNTIDQDLHAQSMHESARAQEIWDKEEQFDEDAEYLFNYIQVFTASLNSFAHGANDVANTIAPMSAVIGIYQSGEVGSKTSVPPWMLAYGGLAIVMGLLLYGYKVMKSLGYKLTMLSPSRGASAELGASLTVVTASFLGIPVSSTQCIVGAVTAVGLVGGRQAVDWIFLLKICCSWAALFFVAVIWSAGFFSFCYYSPGAFYPDYLVNPVLEEEE</sequence>
<evidence type="ECO:0000256" key="6">
    <source>
        <dbReference type="ARBA" id="ARBA00023136"/>
    </source>
</evidence>
<dbReference type="AlphaFoldDB" id="A0ABD3NMB7"/>